<sequence>MVDGARALPQLHDGDDALLAQLTAADVVVVAPVDREAALDPSARRGSDVVDALRSPASHRCDDTCAPWLADALAGEHDDAALEIAHDPVTLGAGHGFVEAVTTADGARLAPSGAWSLDLRSERPFHPDRLMERIRDLACERTTSRGRFWLPNRPDAVCGWEATGGTVCVGVAGPWEDARPETYLTVVGTGPASERTRLRRAFDEALLTDAEIAAGPAAWLGRPDPLEVYLGDPADLYRS</sequence>
<comment type="caution">
    <text evidence="2">The sequence shown here is derived from an EMBL/GenBank/DDBJ whole genome shotgun (WGS) entry which is preliminary data.</text>
</comment>
<dbReference type="InterPro" id="IPR051927">
    <property type="entry name" value="Zn_Chap_cDPG_Synth"/>
</dbReference>
<dbReference type="EMBL" id="BSUM01000001">
    <property type="protein sequence ID" value="GMA33338.1"/>
    <property type="molecule type" value="Genomic_DNA"/>
</dbReference>
<reference evidence="2" key="2">
    <citation type="submission" date="2023-02" db="EMBL/GenBank/DDBJ databases">
        <authorList>
            <person name="Sun Q."/>
            <person name="Mori K."/>
        </authorList>
    </citation>
    <scope>NUCLEOTIDE SEQUENCE</scope>
    <source>
        <strain evidence="2">NBRC 112290</strain>
    </source>
</reference>
<protein>
    <recommendedName>
        <fullName evidence="1">CobW C-terminal domain-containing protein</fullName>
    </recommendedName>
</protein>
<feature type="domain" description="CobW C-terminal" evidence="1">
    <location>
        <begin position="114"/>
        <end position="206"/>
    </location>
</feature>
<dbReference type="RefSeq" id="WP_284252091.1">
    <property type="nucleotide sequence ID" value="NZ_BSUM01000001.1"/>
</dbReference>
<evidence type="ECO:0000259" key="1">
    <source>
        <dbReference type="SMART" id="SM00833"/>
    </source>
</evidence>
<proteinExistence type="predicted"/>
<keyword evidence="3" id="KW-1185">Reference proteome</keyword>
<reference evidence="2" key="1">
    <citation type="journal article" date="2014" name="Int. J. Syst. Evol. Microbiol.">
        <title>Complete genome sequence of Corynebacterium casei LMG S-19264T (=DSM 44701T), isolated from a smear-ripened cheese.</title>
        <authorList>
            <consortium name="US DOE Joint Genome Institute (JGI-PGF)"/>
            <person name="Walter F."/>
            <person name="Albersmeier A."/>
            <person name="Kalinowski J."/>
            <person name="Ruckert C."/>
        </authorList>
    </citation>
    <scope>NUCLEOTIDE SEQUENCE</scope>
    <source>
        <strain evidence="2">NBRC 112290</strain>
    </source>
</reference>
<organism evidence="2 3">
    <name type="scientific">Litorihabitans aurantiacus</name>
    <dbReference type="NCBI Taxonomy" id="1930061"/>
    <lineage>
        <taxon>Bacteria</taxon>
        <taxon>Bacillati</taxon>
        <taxon>Actinomycetota</taxon>
        <taxon>Actinomycetes</taxon>
        <taxon>Micrococcales</taxon>
        <taxon>Beutenbergiaceae</taxon>
        <taxon>Litorihabitans</taxon>
    </lineage>
</organism>
<dbReference type="PANTHER" id="PTHR43603:SF1">
    <property type="entry name" value="ZINC-REGULATED GTPASE METALLOPROTEIN ACTIVATOR 1"/>
    <property type="match status" value="1"/>
</dbReference>
<accession>A0AA38CS41</accession>
<evidence type="ECO:0000313" key="2">
    <source>
        <dbReference type="EMBL" id="GMA33338.1"/>
    </source>
</evidence>
<dbReference type="Pfam" id="PF07683">
    <property type="entry name" value="CobW_C"/>
    <property type="match status" value="1"/>
</dbReference>
<name>A0AA38CS41_9MICO</name>
<dbReference type="PANTHER" id="PTHR43603">
    <property type="entry name" value="COBW DOMAIN-CONTAINING PROTEIN DDB_G0274527"/>
    <property type="match status" value="1"/>
</dbReference>
<gene>
    <name evidence="2" type="ORF">GCM10025875_33300</name>
</gene>
<dbReference type="Proteomes" id="UP001157161">
    <property type="component" value="Unassembled WGS sequence"/>
</dbReference>
<dbReference type="SMART" id="SM00833">
    <property type="entry name" value="CobW_C"/>
    <property type="match status" value="1"/>
</dbReference>
<dbReference type="AlphaFoldDB" id="A0AA38CS41"/>
<dbReference type="InterPro" id="IPR011629">
    <property type="entry name" value="CobW-like_C"/>
</dbReference>
<evidence type="ECO:0000313" key="3">
    <source>
        <dbReference type="Proteomes" id="UP001157161"/>
    </source>
</evidence>
<dbReference type="SUPFAM" id="SSF90002">
    <property type="entry name" value="Hypothetical protein YjiA, C-terminal domain"/>
    <property type="match status" value="1"/>
</dbReference>